<dbReference type="Proteomes" id="UP000593626">
    <property type="component" value="Chromosome"/>
</dbReference>
<dbReference type="AlphaFoldDB" id="A0A7S8CBS1"/>
<feature type="region of interest" description="Disordered" evidence="1">
    <location>
        <begin position="230"/>
        <end position="254"/>
    </location>
</feature>
<keyword evidence="2" id="KW-1133">Transmembrane helix</keyword>
<evidence type="ECO:0000313" key="3">
    <source>
        <dbReference type="EMBL" id="QPC47055.1"/>
    </source>
</evidence>
<keyword evidence="4" id="KW-1185">Reference proteome</keyword>
<dbReference type="Gene3D" id="3.30.70.60">
    <property type="match status" value="1"/>
</dbReference>
<sequence>MNISLTNKELFTIVSSFLFMSLLSGGIYFALYYPKMSDAKLMEQQVENEERLISALESSSSAKTVSVQDGSTALQRNIPVKPLTEQIILQLERAEIVSGVVIKNTSFADEAYTPVLTGSETTTEEDIENLSGGSTEESATTETAIALPASLKRITTTLEIESPSYYELENFIKEIEKLERIHVVSSLTFAGQEEIQTIDQSTAPMSVSVVVSAFYLPELTDLVDQLPKLDTPLPAEKENPLQTFSTGDQDEETP</sequence>
<proteinExistence type="predicted"/>
<accession>A0A7S8CBS1</accession>
<protein>
    <recommendedName>
        <fullName evidence="5">Pilus assembly protein PilO</fullName>
    </recommendedName>
</protein>
<feature type="region of interest" description="Disordered" evidence="1">
    <location>
        <begin position="119"/>
        <end position="139"/>
    </location>
</feature>
<dbReference type="InterPro" id="IPR014717">
    <property type="entry name" value="Transl_elong_EF1B/ribsomal_bS6"/>
</dbReference>
<keyword evidence="2" id="KW-0812">Transmembrane</keyword>
<evidence type="ECO:0000256" key="2">
    <source>
        <dbReference type="SAM" id="Phobius"/>
    </source>
</evidence>
<dbReference type="EMBL" id="CP049742">
    <property type="protein sequence ID" value="QPC47055.1"/>
    <property type="molecule type" value="Genomic_DNA"/>
</dbReference>
<evidence type="ECO:0008006" key="5">
    <source>
        <dbReference type="Google" id="ProtNLM"/>
    </source>
</evidence>
<dbReference type="KEGG" id="mcui:G8O30_08790"/>
<evidence type="ECO:0000256" key="1">
    <source>
        <dbReference type="SAM" id="MobiDB-lite"/>
    </source>
</evidence>
<gene>
    <name evidence="3" type="ORF">G8O30_08790</name>
</gene>
<dbReference type="RefSeq" id="WP_239671723.1">
    <property type="nucleotide sequence ID" value="NZ_CP049742.1"/>
</dbReference>
<keyword evidence="2" id="KW-0472">Membrane</keyword>
<name>A0A7S8CBS1_9BACI</name>
<feature type="transmembrane region" description="Helical" evidence="2">
    <location>
        <begin position="12"/>
        <end position="33"/>
    </location>
</feature>
<evidence type="ECO:0000313" key="4">
    <source>
        <dbReference type="Proteomes" id="UP000593626"/>
    </source>
</evidence>
<reference evidence="3 4" key="1">
    <citation type="submission" date="2019-07" db="EMBL/GenBank/DDBJ databases">
        <title>Genome sequence of 2 isolates from Red Sea Mangroves.</title>
        <authorList>
            <person name="Sefrji F."/>
            <person name="Michoud G."/>
            <person name="Merlino G."/>
            <person name="Daffonchio D."/>
        </authorList>
    </citation>
    <scope>NUCLEOTIDE SEQUENCE [LARGE SCALE GENOMIC DNA]</scope>
    <source>
        <strain evidence="3 4">R1DC41</strain>
    </source>
</reference>
<organism evidence="3 4">
    <name type="scientific">Mangrovibacillus cuniculi</name>
    <dbReference type="NCBI Taxonomy" id="2593652"/>
    <lineage>
        <taxon>Bacteria</taxon>
        <taxon>Bacillati</taxon>
        <taxon>Bacillota</taxon>
        <taxon>Bacilli</taxon>
        <taxon>Bacillales</taxon>
        <taxon>Bacillaceae</taxon>
        <taxon>Mangrovibacillus</taxon>
    </lineage>
</organism>